<dbReference type="InterPro" id="IPR046671">
    <property type="entry name" value="DUF6541"/>
</dbReference>
<gene>
    <name evidence="2" type="ORF">INP52_04155</name>
</gene>
<feature type="transmembrane region" description="Helical" evidence="1">
    <location>
        <begin position="178"/>
        <end position="195"/>
    </location>
</feature>
<dbReference type="AlphaFoldDB" id="A0A7S7M9W0"/>
<evidence type="ECO:0000313" key="3">
    <source>
        <dbReference type="Proteomes" id="UP000593735"/>
    </source>
</evidence>
<accession>A0A7S7M9W0</accession>
<feature type="transmembrane region" description="Helical" evidence="1">
    <location>
        <begin position="20"/>
        <end position="40"/>
    </location>
</feature>
<organism evidence="2 3">
    <name type="scientific">Thermophilibacter immobilis</name>
    <dbReference type="NCBI Taxonomy" id="2779519"/>
    <lineage>
        <taxon>Bacteria</taxon>
        <taxon>Bacillati</taxon>
        <taxon>Actinomycetota</taxon>
        <taxon>Coriobacteriia</taxon>
        <taxon>Coriobacteriales</taxon>
        <taxon>Atopobiaceae</taxon>
        <taxon>Thermophilibacter</taxon>
    </lineage>
</organism>
<feature type="transmembrane region" description="Helical" evidence="1">
    <location>
        <begin position="52"/>
        <end position="77"/>
    </location>
</feature>
<name>A0A7S7M9W0_9ACTN</name>
<feature type="transmembrane region" description="Helical" evidence="1">
    <location>
        <begin position="215"/>
        <end position="239"/>
    </location>
</feature>
<dbReference type="KEGG" id="tio:INP52_04155"/>
<protein>
    <submittedName>
        <fullName evidence="2">Uncharacterized protein</fullName>
    </submittedName>
</protein>
<reference evidence="2 3" key="1">
    <citation type="submission" date="2020-10" db="EMBL/GenBank/DDBJ databases">
        <title>Olsenella immobilis sp.nov., isolated from the mud in a fermentation cellar used for the production of Chinese strong-flavoured liquor.</title>
        <authorList>
            <person name="Lu L."/>
        </authorList>
    </citation>
    <scope>NUCLEOTIDE SEQUENCE [LARGE SCALE GENOMIC DNA]</scope>
    <source>
        <strain evidence="2 3">LZLJ-2</strain>
    </source>
</reference>
<feature type="transmembrane region" description="Helical" evidence="1">
    <location>
        <begin position="97"/>
        <end position="116"/>
    </location>
</feature>
<keyword evidence="3" id="KW-1185">Reference proteome</keyword>
<keyword evidence="1" id="KW-0472">Membrane</keyword>
<sequence length="447" mass="48819">MVTLAFTTFPWDFLSFGPLYPNLLGNVILFLPTVCFMRMFEDGLGAGGRMGWGTLFFVGCVALVLSHSGAVFTMAVLLAPFCVWQGYRLSRAAGRSPAFSCGLACTVALGVAFIWCVCYKLPFLRSVVLFNWPATVSIPQAVADALSLAFFEHTAQPVLAFLVLAGAASLTRKAGARWLVAPFGFSCVSFVVAMSSEGLIKRLLAGFWYTDPHRLAANAALMAIPLAAWGMSVVFEWAARPLERRSLARPAELDPSLRPCSLALVAALSAAIFLPSYELGDHLSVQTSFGSQEERINAQNDTSAPNVLSSDEIAFSQEALLAVPEGSLILNSPNDGSAFLYGLYGANVYYRRFDLPSNERSESADSRLMRESLDKFAMDQSVQDAVERSGATYLLLLDQGEEASDARRHFWSYYPEQWLGFESVSDETPGFTVVLARGDMRLYRIGL</sequence>
<proteinExistence type="predicted"/>
<dbReference type="Pfam" id="PF20176">
    <property type="entry name" value="DUF6541"/>
    <property type="match status" value="1"/>
</dbReference>
<dbReference type="EMBL" id="CP063767">
    <property type="protein sequence ID" value="QOY61385.1"/>
    <property type="molecule type" value="Genomic_DNA"/>
</dbReference>
<evidence type="ECO:0000313" key="2">
    <source>
        <dbReference type="EMBL" id="QOY61385.1"/>
    </source>
</evidence>
<keyword evidence="1" id="KW-1133">Transmembrane helix</keyword>
<evidence type="ECO:0000256" key="1">
    <source>
        <dbReference type="SAM" id="Phobius"/>
    </source>
</evidence>
<feature type="transmembrane region" description="Helical" evidence="1">
    <location>
        <begin position="154"/>
        <end position="171"/>
    </location>
</feature>
<keyword evidence="1" id="KW-0812">Transmembrane</keyword>
<dbReference type="Proteomes" id="UP000593735">
    <property type="component" value="Chromosome"/>
</dbReference>